<gene>
    <name evidence="1" type="ORF">VAE063_1000403</name>
</gene>
<proteinExistence type="predicted"/>
<protein>
    <submittedName>
        <fullName evidence="1">Uncharacterized protein</fullName>
    </submittedName>
</protein>
<evidence type="ECO:0000313" key="2">
    <source>
        <dbReference type="Proteomes" id="UP001152658"/>
    </source>
</evidence>
<dbReference type="Proteomes" id="UP001152658">
    <property type="component" value="Unassembled WGS sequence"/>
</dbReference>
<keyword evidence="2" id="KW-1185">Reference proteome</keyword>
<comment type="caution">
    <text evidence="1">The sequence shown here is derived from an EMBL/GenBank/DDBJ whole genome shotgun (WGS) entry which is preliminary data.</text>
</comment>
<evidence type="ECO:0000313" key="1">
    <source>
        <dbReference type="EMBL" id="CAH8193334.1"/>
    </source>
</evidence>
<organism evidence="1 2">
    <name type="scientific">Vibrio aestuarianus</name>
    <dbReference type="NCBI Taxonomy" id="28171"/>
    <lineage>
        <taxon>Bacteria</taxon>
        <taxon>Pseudomonadati</taxon>
        <taxon>Pseudomonadota</taxon>
        <taxon>Gammaproteobacteria</taxon>
        <taxon>Vibrionales</taxon>
        <taxon>Vibrionaceae</taxon>
        <taxon>Vibrio</taxon>
    </lineage>
</organism>
<accession>A0ABN8TJN2</accession>
<sequence>MIIGRKYSLGYKMHKVCSRPAITYAAGTNSEAQDINSYSLSDLSLTSIDARGNESITYFNCGGKEIKITQKDESGNKRVISELFYDCDGQLIKQIDYDWLDGESISLTTWYEYDAMGEVSKVRLPDGRVEMTDRDLVTNTKNYQMIGCIVSAS</sequence>
<reference evidence="1" key="1">
    <citation type="submission" date="2022-06" db="EMBL/GenBank/DDBJ databases">
        <authorList>
            <person name="Goudenege D."/>
            <person name="Le Roux F."/>
        </authorList>
    </citation>
    <scope>NUCLEOTIDE SEQUENCE</scope>
    <source>
        <strain evidence="1">12-063</strain>
    </source>
</reference>
<dbReference type="EMBL" id="CALYLK010000001">
    <property type="protein sequence ID" value="CAH8193334.1"/>
    <property type="molecule type" value="Genomic_DNA"/>
</dbReference>
<dbReference type="Gene3D" id="2.180.10.10">
    <property type="entry name" value="RHS repeat-associated core"/>
    <property type="match status" value="1"/>
</dbReference>
<name>A0ABN8TJN2_9VIBR</name>